<dbReference type="Proteomes" id="UP000231057">
    <property type="component" value="Chromosome"/>
</dbReference>
<dbReference type="Pfam" id="PF13354">
    <property type="entry name" value="Beta-lactamase2"/>
    <property type="match status" value="1"/>
</dbReference>
<dbReference type="SUPFAM" id="SSF56601">
    <property type="entry name" value="beta-lactamase/transpeptidase-like"/>
    <property type="match status" value="1"/>
</dbReference>
<dbReference type="InterPro" id="IPR000871">
    <property type="entry name" value="Beta-lactam_class-A"/>
</dbReference>
<organism evidence="2 3">
    <name type="scientific">Parathermosynechococcus lividus PCC 6715</name>
    <dbReference type="NCBI Taxonomy" id="1917166"/>
    <lineage>
        <taxon>Bacteria</taxon>
        <taxon>Bacillati</taxon>
        <taxon>Cyanobacteriota</taxon>
        <taxon>Cyanophyceae</taxon>
        <taxon>Acaryochloridales</taxon>
        <taxon>Thermosynechococcaceae</taxon>
        <taxon>Parathermosynechococcus</taxon>
    </lineage>
</organism>
<gene>
    <name evidence="2" type="ORF">BRW62_11075</name>
</gene>
<dbReference type="PANTHER" id="PTHR35333">
    <property type="entry name" value="BETA-LACTAMASE"/>
    <property type="match status" value="1"/>
</dbReference>
<evidence type="ECO:0000259" key="1">
    <source>
        <dbReference type="Pfam" id="PF13354"/>
    </source>
</evidence>
<evidence type="ECO:0000313" key="3">
    <source>
        <dbReference type="Proteomes" id="UP000231057"/>
    </source>
</evidence>
<dbReference type="EMBL" id="CP018092">
    <property type="protein sequence ID" value="ATS19189.1"/>
    <property type="molecule type" value="Genomic_DNA"/>
</dbReference>
<proteinExistence type="predicted"/>
<reference evidence="2 3" key="1">
    <citation type="submission" date="2016-11" db="EMBL/GenBank/DDBJ databases">
        <title>Complete genome sequence of thermophilic cyanobacteria strain Synechococcus sp. PCC6715.</title>
        <authorList>
            <person name="Tang J."/>
            <person name="Daroch M."/>
            <person name="Liang Y."/>
            <person name="Jiang D."/>
            <person name="Shah M."/>
        </authorList>
    </citation>
    <scope>NUCLEOTIDE SEQUENCE [LARGE SCALE GENOMIC DNA]</scope>
    <source>
        <strain evidence="2 3">PCC 6715</strain>
    </source>
</reference>
<dbReference type="Gene3D" id="3.40.710.10">
    <property type="entry name" value="DD-peptidase/beta-lactamase superfamily"/>
    <property type="match status" value="1"/>
</dbReference>
<accession>A0A2D2Q424</accession>
<dbReference type="GO" id="GO:0046677">
    <property type="term" value="P:response to antibiotic"/>
    <property type="evidence" value="ECO:0007669"/>
    <property type="project" value="InterPro"/>
</dbReference>
<dbReference type="GO" id="GO:0008800">
    <property type="term" value="F:beta-lactamase activity"/>
    <property type="evidence" value="ECO:0007669"/>
    <property type="project" value="InterPro"/>
</dbReference>
<dbReference type="PANTHER" id="PTHR35333:SF4">
    <property type="entry name" value="SLR0121 PROTEIN"/>
    <property type="match status" value="1"/>
</dbReference>
<protein>
    <recommendedName>
        <fullName evidence="1">Beta-lactamase class A catalytic domain-containing protein</fullName>
    </recommendedName>
</protein>
<dbReference type="InterPro" id="IPR012338">
    <property type="entry name" value="Beta-lactam/transpept-like"/>
</dbReference>
<name>A0A2D2Q424_PARLV</name>
<evidence type="ECO:0000313" key="2">
    <source>
        <dbReference type="EMBL" id="ATS19189.1"/>
    </source>
</evidence>
<dbReference type="KEGG" id="slw:BRW62_11075"/>
<dbReference type="GO" id="GO:0030655">
    <property type="term" value="P:beta-lactam antibiotic catabolic process"/>
    <property type="evidence" value="ECO:0007669"/>
    <property type="project" value="InterPro"/>
</dbReference>
<sequence>MYFFNLDSGAALNVGGDDVFPAASTIKIPILVAFFKAVDENRISLSERLTMRPDLIAPEAGTLQYQKPNSQYPALEVADLMITISDNTATNMLIDRLGGAAVLNQQFQEWGLKNTVINNLLPDMEGTNTTSPRDLATLMLKIGQGELVSPRSRDRLLDIMRRTVTNTLLPAGIGPGATIAHKTGDIGTVVGDAGMVDMPNGQRYVAAMMVKRPYNDPKVVS</sequence>
<feature type="domain" description="Beta-lactamase class A catalytic" evidence="1">
    <location>
        <begin position="2"/>
        <end position="210"/>
    </location>
</feature>
<reference evidence="3" key="2">
    <citation type="journal article" date="2022" name="Front. Microbiol.">
        <title>Comparative Genomic Analysis Revealed Distinct Molecular Components and Organization of CO2-Concentrating Mechanism in Thermophilic Cyanobacteria.</title>
        <authorList>
            <person name="Tang J."/>
            <person name="Zhou H."/>
            <person name="Yao D."/>
            <person name="Riaz S."/>
            <person name="You D."/>
            <person name="Klepacz-Smolka A."/>
            <person name="Daroch M."/>
        </authorList>
    </citation>
    <scope>NUCLEOTIDE SEQUENCE [LARGE SCALE GENOMIC DNA]</scope>
    <source>
        <strain evidence="3">PCC 6715</strain>
    </source>
</reference>
<dbReference type="InterPro" id="IPR045155">
    <property type="entry name" value="Beta-lactam_cat"/>
</dbReference>
<dbReference type="AlphaFoldDB" id="A0A2D2Q424"/>
<keyword evidence="3" id="KW-1185">Reference proteome</keyword>